<dbReference type="Proteomes" id="UP000020681">
    <property type="component" value="Unassembled WGS sequence"/>
</dbReference>
<sequence>MADTDDAVLILIPTAGRATRPATARVSAIWGGTAAHDRCR</sequence>
<accession>A0ABN0RA31</accession>
<comment type="caution">
    <text evidence="1">The sequence shown here is derived from an EMBL/GenBank/DDBJ whole genome shotgun (WGS) entry which is preliminary data.</text>
</comment>
<protein>
    <submittedName>
        <fullName evidence="1">Uncharacterized protein</fullName>
    </submittedName>
</protein>
<organism evidence="1 2">
    <name type="scientific">Mycobacterium ulcerans str. Harvey</name>
    <dbReference type="NCBI Taxonomy" id="1299332"/>
    <lineage>
        <taxon>Bacteria</taxon>
        <taxon>Bacillati</taxon>
        <taxon>Actinomycetota</taxon>
        <taxon>Actinomycetes</taxon>
        <taxon>Mycobacteriales</taxon>
        <taxon>Mycobacteriaceae</taxon>
        <taxon>Mycobacterium</taxon>
        <taxon>Mycobacterium ulcerans group</taxon>
    </lineage>
</organism>
<keyword evidence="2" id="KW-1185">Reference proteome</keyword>
<evidence type="ECO:0000313" key="2">
    <source>
        <dbReference type="Proteomes" id="UP000020681"/>
    </source>
</evidence>
<evidence type="ECO:0000313" key="1">
    <source>
        <dbReference type="EMBL" id="EUA93936.1"/>
    </source>
</evidence>
<proteinExistence type="predicted"/>
<name>A0ABN0RA31_MYCUL</name>
<gene>
    <name evidence="1" type="ORF">I551_8808</name>
</gene>
<reference evidence="1 2" key="1">
    <citation type="submission" date="2014-01" db="EMBL/GenBank/DDBJ databases">
        <authorList>
            <person name="Dobos K."/>
            <person name="Lenaerts A."/>
            <person name="Ordway D."/>
            <person name="DeGroote M.A."/>
            <person name="Parker T."/>
            <person name="Sizemore C."/>
            <person name="Tallon L.J."/>
            <person name="Sadzewicz L.K."/>
            <person name="Sengamalay N."/>
            <person name="Fraser C.M."/>
            <person name="Hine E."/>
            <person name="Shefchek K.A."/>
            <person name="Das S.P."/>
            <person name="Tettelin H."/>
        </authorList>
    </citation>
    <scope>NUCLEOTIDE SEQUENCE [LARGE SCALE GENOMIC DNA]</scope>
    <source>
        <strain evidence="1 2">Harvey</strain>
    </source>
</reference>
<dbReference type="EMBL" id="JAOL01000031">
    <property type="protein sequence ID" value="EUA93936.1"/>
    <property type="molecule type" value="Genomic_DNA"/>
</dbReference>